<dbReference type="EMBL" id="CAMKVN010000890">
    <property type="protein sequence ID" value="CAI2172037.1"/>
    <property type="molecule type" value="Genomic_DNA"/>
</dbReference>
<comment type="caution">
    <text evidence="8">The sequence shown here is derived from an EMBL/GenBank/DDBJ whole genome shotgun (WGS) entry which is preliminary data.</text>
</comment>
<feature type="domain" description="Helicase C-terminal" evidence="7">
    <location>
        <begin position="416"/>
        <end position="592"/>
    </location>
</feature>
<dbReference type="Gene3D" id="1.20.120.1080">
    <property type="match status" value="1"/>
</dbReference>
<keyword evidence="4" id="KW-0067">ATP-binding</keyword>
<evidence type="ECO:0000256" key="2">
    <source>
        <dbReference type="ARBA" id="ARBA00022490"/>
    </source>
</evidence>
<dbReference type="SUPFAM" id="SSF52540">
    <property type="entry name" value="P-loop containing nucleoside triphosphate hydrolases"/>
    <property type="match status" value="1"/>
</dbReference>
<dbReference type="PROSITE" id="PS51194">
    <property type="entry name" value="HELICASE_CTER"/>
    <property type="match status" value="1"/>
</dbReference>
<organism evidence="8 9">
    <name type="scientific">Funneliformis geosporum</name>
    <dbReference type="NCBI Taxonomy" id="1117311"/>
    <lineage>
        <taxon>Eukaryota</taxon>
        <taxon>Fungi</taxon>
        <taxon>Fungi incertae sedis</taxon>
        <taxon>Mucoromycota</taxon>
        <taxon>Glomeromycotina</taxon>
        <taxon>Glomeromycetes</taxon>
        <taxon>Glomerales</taxon>
        <taxon>Glomeraceae</taxon>
        <taxon>Funneliformis</taxon>
    </lineage>
</organism>
<protein>
    <submittedName>
        <fullName evidence="8">19431_t:CDS:1</fullName>
    </submittedName>
</protein>
<dbReference type="SMART" id="SM00847">
    <property type="entry name" value="HA2"/>
    <property type="match status" value="1"/>
</dbReference>
<evidence type="ECO:0000259" key="7">
    <source>
        <dbReference type="PROSITE" id="PS51194"/>
    </source>
</evidence>
<keyword evidence="2" id="KW-0963">Cytoplasm</keyword>
<dbReference type="InterPro" id="IPR027417">
    <property type="entry name" value="P-loop_NTPase"/>
</dbReference>
<dbReference type="AlphaFoldDB" id="A0A9W4SJQ9"/>
<gene>
    <name evidence="8" type="ORF">FWILDA_LOCUS5378</name>
</gene>
<dbReference type="Pfam" id="PF00270">
    <property type="entry name" value="DEAD"/>
    <property type="match status" value="1"/>
</dbReference>
<dbReference type="OrthoDB" id="28053at2759"/>
<evidence type="ECO:0000259" key="6">
    <source>
        <dbReference type="PROSITE" id="PS51192"/>
    </source>
</evidence>
<dbReference type="PANTHER" id="PTHR18934">
    <property type="entry name" value="ATP-DEPENDENT RNA HELICASE"/>
    <property type="match status" value="1"/>
</dbReference>
<feature type="domain" description="Helicase ATP-binding" evidence="6">
    <location>
        <begin position="188"/>
        <end position="353"/>
    </location>
</feature>
<dbReference type="SMART" id="SM00487">
    <property type="entry name" value="DEXDc"/>
    <property type="match status" value="1"/>
</dbReference>
<dbReference type="InterPro" id="IPR007502">
    <property type="entry name" value="Helicase-assoc_dom"/>
</dbReference>
<reference evidence="8" key="1">
    <citation type="submission" date="2022-08" db="EMBL/GenBank/DDBJ databases">
        <authorList>
            <person name="Kallberg Y."/>
            <person name="Tangrot J."/>
            <person name="Rosling A."/>
        </authorList>
    </citation>
    <scope>NUCLEOTIDE SEQUENCE</scope>
    <source>
        <strain evidence="8">Wild A</strain>
    </source>
</reference>
<comment type="subcellular location">
    <subcellularLocation>
        <location evidence="1">Cytoplasm</location>
    </subcellularLocation>
</comment>
<evidence type="ECO:0000256" key="5">
    <source>
        <dbReference type="SAM" id="MobiDB-lite"/>
    </source>
</evidence>
<dbReference type="Gene3D" id="3.40.50.300">
    <property type="entry name" value="P-loop containing nucleotide triphosphate hydrolases"/>
    <property type="match status" value="2"/>
</dbReference>
<dbReference type="Proteomes" id="UP001153678">
    <property type="component" value="Unassembled WGS sequence"/>
</dbReference>
<dbReference type="SMART" id="SM00490">
    <property type="entry name" value="HELICc"/>
    <property type="match status" value="1"/>
</dbReference>
<dbReference type="InterPro" id="IPR014001">
    <property type="entry name" value="Helicase_ATP-bd"/>
</dbReference>
<evidence type="ECO:0000313" key="8">
    <source>
        <dbReference type="EMBL" id="CAI2172037.1"/>
    </source>
</evidence>
<keyword evidence="9" id="KW-1185">Reference proteome</keyword>
<proteinExistence type="predicted"/>
<keyword evidence="3" id="KW-0547">Nucleotide-binding</keyword>
<dbReference type="Pfam" id="PF00271">
    <property type="entry name" value="Helicase_C"/>
    <property type="match status" value="1"/>
</dbReference>
<evidence type="ECO:0000256" key="1">
    <source>
        <dbReference type="ARBA" id="ARBA00004496"/>
    </source>
</evidence>
<name>A0A9W4SJQ9_9GLOM</name>
<feature type="compositionally biased region" description="Low complexity" evidence="5">
    <location>
        <begin position="15"/>
        <end position="24"/>
    </location>
</feature>
<dbReference type="GO" id="GO:0005524">
    <property type="term" value="F:ATP binding"/>
    <property type="evidence" value="ECO:0007669"/>
    <property type="project" value="UniProtKB-KW"/>
</dbReference>
<dbReference type="CDD" id="cd18791">
    <property type="entry name" value="SF2_C_RHA"/>
    <property type="match status" value="1"/>
</dbReference>
<evidence type="ECO:0000256" key="4">
    <source>
        <dbReference type="ARBA" id="ARBA00022840"/>
    </source>
</evidence>
<sequence length="1251" mass="142331">MSENDSDWYISPANKESSSAITEKSSSRVYRDAEESTFFKGQKFDNKESIRNTTKLHNAIVSTSYFNPITQVEGSSSSSSLDSDEFSEDEQPLICLEELKRKQSEITMLRMSKDEATSKHSNKEYLNTQPCPLNTSHKLAVQMLKIKKYKPSTKEFSPPLSKINDGSAWIPEIKRSKLPIESRKDDIINTIRDNRVVVLSGSTGCGKSTQVPQYILDYCLHNGVPVNIICTQPRRIAATSLAHRVAFERGMPLHVQVGYHIGGKGGYTTSTRLRYVTTGILLEMLKADRYLNSYTHIIMDEIHERNVDDDLMLAHLCVILRENPSLKLIIMSATMNVQKFTEYFREFEVKRDGFSQIPWIDIPVKNFPVDAFYLEDVCQTLGIPELQQKAILSEPKKPSMMQERRDLFINWIFRCHVDSPVDEAFLVFLPGISIIAEVEDQLTFLDEQQRMSNPFLPSITIIKLHSTVTIDEQCMVMQRPLRGHRKIVLATNVAESSITVPDVKKIFDTCLRKDVDYDKATRCYSLNEQWISKDCAEQRRGRAGRLGPGEIYRFVPKHFYNNLRDERKPVIKRTPLNSLLLRSIYANLGDPRELLSHCIDPPDDNAVDYALEDLEITGAVVSKEVAKEEDDWVQGSIVSYEYEVTRLGTVLAQLPLDLHSGLLVVYGAIFGSLYDTIIIAAILQNRGVIVQPPNQEIQISAAMKRFSLNLPEDYPLQGGSDLISHLRGYLYWEEKTQYDNSFDLSRELSWCQKQFISLYWIREIQDLVITIRESLAYQGICPPPTKDERDKIRRNRLNVIITDDTTDDFDIDGGFEENSEDDPINDIDQAIRILDNAASSELSSGREIDNISQRPPKLNTFNLRNHHTRAGVPVHQHQISNSVRVSLNPWMNVFDRAYEISNRPVHLSREPNVTLLTILLTAAFHQNLFSVSPNQDNRVFRYCPKDYDQHHTIEFSAQSLPPKPVMIETLEKDIGVVHKILHPDTDQLKTKGDTEFCYVEFVKPAKPIWTHSRDRNKPTLPDAVFLAQKFRTVKNSTWTEGLGNSFGHFATNVTYNSEEAKRLRFSGVNGCTETATMLSPIFHSKLAKAFLSKSSLFFPLIINNGEHRCYSLCAGKLLAVDYGKSHVAEHITCMIGPLTTKNNIGDVILAFFANKLDNGIIGGWHVQINLKQYPLFNAKLSDTESDLILSVRYFLRQALFETNPIGSNSNGMLSNLEMPSTCREMVKVWNHCKMTPDQAGKLLVDSLLMIL</sequence>
<dbReference type="InterPro" id="IPR011545">
    <property type="entry name" value="DEAD/DEAH_box_helicase_dom"/>
</dbReference>
<dbReference type="GO" id="GO:0005737">
    <property type="term" value="C:cytoplasm"/>
    <property type="evidence" value="ECO:0007669"/>
    <property type="project" value="UniProtKB-SubCell"/>
</dbReference>
<dbReference type="GO" id="GO:0003723">
    <property type="term" value="F:RNA binding"/>
    <property type="evidence" value="ECO:0007669"/>
    <property type="project" value="TreeGrafter"/>
</dbReference>
<feature type="region of interest" description="Disordered" evidence="5">
    <location>
        <begin position="1"/>
        <end position="28"/>
    </location>
</feature>
<dbReference type="CDD" id="cd17917">
    <property type="entry name" value="DEXHc_RHA-like"/>
    <property type="match status" value="1"/>
</dbReference>
<dbReference type="GO" id="GO:0004386">
    <property type="term" value="F:helicase activity"/>
    <property type="evidence" value="ECO:0007669"/>
    <property type="project" value="TreeGrafter"/>
</dbReference>
<evidence type="ECO:0000313" key="9">
    <source>
        <dbReference type="Proteomes" id="UP001153678"/>
    </source>
</evidence>
<dbReference type="PROSITE" id="PS51192">
    <property type="entry name" value="HELICASE_ATP_BIND_1"/>
    <property type="match status" value="1"/>
</dbReference>
<dbReference type="PANTHER" id="PTHR18934:SF113">
    <property type="entry name" value="ATP-DEPENDENT RNA HELICASE TDRD9"/>
    <property type="match status" value="1"/>
</dbReference>
<accession>A0A9W4SJQ9</accession>
<dbReference type="InterPro" id="IPR001650">
    <property type="entry name" value="Helicase_C-like"/>
</dbReference>
<evidence type="ECO:0000256" key="3">
    <source>
        <dbReference type="ARBA" id="ARBA00022741"/>
    </source>
</evidence>